<evidence type="ECO:0000256" key="3">
    <source>
        <dbReference type="ARBA" id="ARBA00023163"/>
    </source>
</evidence>
<keyword evidence="9" id="KW-1185">Reference proteome</keyword>
<feature type="domain" description="Myb-like" evidence="6">
    <location>
        <begin position="79"/>
        <end position="128"/>
    </location>
</feature>
<organism evidence="8 9">
    <name type="scientific">Aureococcus anophagefferens</name>
    <name type="common">Harmful bloom alga</name>
    <dbReference type="NCBI Taxonomy" id="44056"/>
    <lineage>
        <taxon>Eukaryota</taxon>
        <taxon>Sar</taxon>
        <taxon>Stramenopiles</taxon>
        <taxon>Ochrophyta</taxon>
        <taxon>Pelagophyceae</taxon>
        <taxon>Pelagomonadales</taxon>
        <taxon>Pelagomonadaceae</taxon>
        <taxon>Aureococcus</taxon>
    </lineage>
</organism>
<dbReference type="PANTHER" id="PTHR46621:SF1">
    <property type="entry name" value="SNRNA-ACTIVATING PROTEIN COMPLEX SUBUNIT 4"/>
    <property type="match status" value="1"/>
</dbReference>
<dbReference type="Pfam" id="PF00249">
    <property type="entry name" value="Myb_DNA-binding"/>
    <property type="match status" value="4"/>
</dbReference>
<evidence type="ECO:0000256" key="4">
    <source>
        <dbReference type="ARBA" id="ARBA00023242"/>
    </source>
</evidence>
<dbReference type="Gene3D" id="1.10.10.60">
    <property type="entry name" value="Homeodomain-like"/>
    <property type="match status" value="4"/>
</dbReference>
<evidence type="ECO:0000256" key="1">
    <source>
        <dbReference type="ARBA" id="ARBA00023015"/>
    </source>
</evidence>
<keyword evidence="4" id="KW-0539">Nucleus</keyword>
<dbReference type="PROSITE" id="PS50090">
    <property type="entry name" value="MYB_LIKE"/>
    <property type="match status" value="4"/>
</dbReference>
<name>A0ABR1G487_AURAN</name>
<dbReference type="CDD" id="cd00167">
    <property type="entry name" value="SANT"/>
    <property type="match status" value="4"/>
</dbReference>
<feature type="compositionally biased region" description="Low complexity" evidence="5">
    <location>
        <begin position="379"/>
        <end position="400"/>
    </location>
</feature>
<feature type="domain" description="HTH myb-type" evidence="7">
    <location>
        <begin position="205"/>
        <end position="255"/>
    </location>
</feature>
<evidence type="ECO:0000259" key="6">
    <source>
        <dbReference type="PROSITE" id="PS50090"/>
    </source>
</evidence>
<feature type="domain" description="Myb-like" evidence="6">
    <location>
        <begin position="150"/>
        <end position="204"/>
    </location>
</feature>
<dbReference type="InterPro" id="IPR051575">
    <property type="entry name" value="Myb-like_DNA-bd"/>
</dbReference>
<evidence type="ECO:0000256" key="5">
    <source>
        <dbReference type="SAM" id="MobiDB-lite"/>
    </source>
</evidence>
<dbReference type="Proteomes" id="UP001363151">
    <property type="component" value="Unassembled WGS sequence"/>
</dbReference>
<dbReference type="EMBL" id="JBBJCI010000120">
    <property type="protein sequence ID" value="KAK7248136.1"/>
    <property type="molecule type" value="Genomic_DNA"/>
</dbReference>
<feature type="region of interest" description="Disordered" evidence="5">
    <location>
        <begin position="336"/>
        <end position="400"/>
    </location>
</feature>
<dbReference type="SUPFAM" id="SSF46689">
    <property type="entry name" value="Homeodomain-like"/>
    <property type="match status" value="3"/>
</dbReference>
<feature type="domain" description="Myb-like" evidence="6">
    <location>
        <begin position="205"/>
        <end position="255"/>
    </location>
</feature>
<accession>A0ABR1G487</accession>
<dbReference type="GO" id="GO:0003677">
    <property type="term" value="F:DNA binding"/>
    <property type="evidence" value="ECO:0007669"/>
    <property type="project" value="UniProtKB-KW"/>
</dbReference>
<feature type="domain" description="Myb-like" evidence="6">
    <location>
        <begin position="256"/>
        <end position="306"/>
    </location>
</feature>
<keyword evidence="1" id="KW-0805">Transcription regulation</keyword>
<feature type="compositionally biased region" description="Basic residues" evidence="5">
    <location>
        <begin position="363"/>
        <end position="378"/>
    </location>
</feature>
<evidence type="ECO:0000259" key="7">
    <source>
        <dbReference type="PROSITE" id="PS51294"/>
    </source>
</evidence>
<reference evidence="8 9" key="1">
    <citation type="submission" date="2024-03" db="EMBL/GenBank/DDBJ databases">
        <title>Aureococcus anophagefferens CCMP1851 and Kratosvirus quantuckense: Draft genome of a second virus-susceptible host strain in the model system.</title>
        <authorList>
            <person name="Chase E."/>
            <person name="Truchon A.R."/>
            <person name="Schepens W."/>
            <person name="Wilhelm S.W."/>
        </authorList>
    </citation>
    <scope>NUCLEOTIDE SEQUENCE [LARGE SCALE GENOMIC DNA]</scope>
    <source>
        <strain evidence="8 9">CCMP1851</strain>
    </source>
</reference>
<feature type="compositionally biased region" description="Low complexity" evidence="5">
    <location>
        <begin position="586"/>
        <end position="597"/>
    </location>
</feature>
<feature type="region of interest" description="Disordered" evidence="5">
    <location>
        <begin position="32"/>
        <end position="81"/>
    </location>
</feature>
<gene>
    <name evidence="8" type="ORF">SO694_00080114</name>
</gene>
<proteinExistence type="predicted"/>
<feature type="domain" description="HTH myb-type" evidence="7">
    <location>
        <begin position="79"/>
        <end position="132"/>
    </location>
</feature>
<dbReference type="SMART" id="SM00717">
    <property type="entry name" value="SANT"/>
    <property type="match status" value="4"/>
</dbReference>
<feature type="domain" description="HTH myb-type" evidence="7">
    <location>
        <begin position="256"/>
        <end position="310"/>
    </location>
</feature>
<dbReference type="InterPro" id="IPR001005">
    <property type="entry name" value="SANT/Myb"/>
</dbReference>
<feature type="compositionally biased region" description="Basic and acidic residues" evidence="5">
    <location>
        <begin position="547"/>
        <end position="558"/>
    </location>
</feature>
<keyword evidence="2 8" id="KW-0238">DNA-binding</keyword>
<dbReference type="PROSITE" id="PS51294">
    <property type="entry name" value="HTH_MYB"/>
    <property type="match status" value="4"/>
</dbReference>
<evidence type="ECO:0000256" key="2">
    <source>
        <dbReference type="ARBA" id="ARBA00023125"/>
    </source>
</evidence>
<evidence type="ECO:0000313" key="8">
    <source>
        <dbReference type="EMBL" id="KAK7248136.1"/>
    </source>
</evidence>
<sequence length="597" mass="64178">MMNALLPGDEDELMHDVSLFGEIPAGHRHVLKRSDAGSPGAGLRATPPEFKRPNLQTSPGSRGAGAMARQPKAANLSTKRRWSKQEDEKLCAAVKAVGLSDWKTIADVYMQGHDLSDAQCMHRWQKVLRPGLVKGAFCEKEDKVIVDCLREGGLKRRWTKQEDEKLCLAVKAVGPHDWKAIAEVHLAGHGRSDVQCLHRWQKVLRAGLVKGAFTEEEDKIIIECMREGGLTWMQIAERIPGRIGKQCRERWTNHLDPNLKKGGWTHEEDTILAEAQQRWGNAWTKIAKLLPGRAENAVKNRWNSAFRRKKSAMFGKAPAEEDTAAIARARMAMEIIDRDEREPGGDAAKGRGPKRVAAGAAAGRRRPAPRAAGRRRQRAPGPAAAAAPPPAAARSGSDSGADAAAALDAAGGAGDLRRPGSPSEVLDLFGGRKGGDGDFPEDHLLGLDDMPGGADDDLDVSFDALDMAGVEPVDLTGTGHTPLSEPGGEVLKMDGFSPAKGDHGDLFYQGRTGLTPSGPLAKTPAGMMQGLSPLHAHYQRLHALHGDARAAPRADERRRPLHRPAGRGRGEPAERAAAPRVRRPAARAAAPPVSSAP</sequence>
<feature type="region of interest" description="Disordered" evidence="5">
    <location>
        <begin position="547"/>
        <end position="597"/>
    </location>
</feature>
<dbReference type="InterPro" id="IPR017930">
    <property type="entry name" value="Myb_dom"/>
</dbReference>
<evidence type="ECO:0000313" key="9">
    <source>
        <dbReference type="Proteomes" id="UP001363151"/>
    </source>
</evidence>
<comment type="caution">
    <text evidence="8">The sequence shown here is derived from an EMBL/GenBank/DDBJ whole genome shotgun (WGS) entry which is preliminary data.</text>
</comment>
<dbReference type="PANTHER" id="PTHR46621">
    <property type="entry name" value="SNRNA-ACTIVATING PROTEIN COMPLEX SUBUNIT 4"/>
    <property type="match status" value="1"/>
</dbReference>
<protein>
    <submittedName>
        <fullName evidence="8">DNA-binding transcription factor</fullName>
    </submittedName>
</protein>
<dbReference type="InterPro" id="IPR009057">
    <property type="entry name" value="Homeodomain-like_sf"/>
</dbReference>
<keyword evidence="3" id="KW-0804">Transcription</keyword>
<feature type="domain" description="HTH myb-type" evidence="7">
    <location>
        <begin position="155"/>
        <end position="204"/>
    </location>
</feature>